<dbReference type="EMBL" id="LT629765">
    <property type="protein sequence ID" value="SDS32988.1"/>
    <property type="molecule type" value="Genomic_DNA"/>
</dbReference>
<dbReference type="RefSeq" id="WP_231286608.1">
    <property type="nucleotide sequence ID" value="NZ_LT629765.1"/>
</dbReference>
<accession>A0A1H1RBA0</accession>
<reference evidence="1 2" key="1">
    <citation type="submission" date="2016-10" db="EMBL/GenBank/DDBJ databases">
        <authorList>
            <person name="de Groot N.N."/>
        </authorList>
    </citation>
    <scope>NUCLEOTIDE SEQUENCE [LARGE SCALE GENOMIC DNA]</scope>
    <source>
        <strain evidence="1 2">DSM 45434</strain>
    </source>
</reference>
<name>A0A1H1RBA0_9CORY</name>
<keyword evidence="2" id="KW-1185">Reference proteome</keyword>
<gene>
    <name evidence="1" type="ORF">SAMN04488539_1458</name>
</gene>
<evidence type="ECO:0000313" key="2">
    <source>
        <dbReference type="Proteomes" id="UP000182237"/>
    </source>
</evidence>
<sequence>MNMVDGWARGFYAERVITRVLSALLTACALAGTCVADATEARAEQGAELAAEQGQVSTMHGDVESSDTTHFAGPAPGPLRTDFSVTFAACPTILADSSGAVWALCTTMIGRAPVALLLDPATGRALASLDIPKGSLLGGVYAYLDERDRLVLVTGNNELVKLAKRTRDGAPSIAIDERVNVSSLIAPGDSVVGLVPDSAGNIWLATAHGRVGVLAAGETNNDAPALRQFVLGDPAATGPERIDNSISAHGERVAVATSHALYVLTASGGVEWRQAYDRGSARKPGQLSWGTGATPTFFGPTGGEYVTITDNADAQTNLLVYSAADGALVCSAPLFSPGRSGTENSAIGVGTSVIVASTYGYPYPAVPEGAGPSSPRAAAFSGGMERFEVADGACSRSWSQPIASAAVPRLSTANNTIYTVERPPMFGLTGLAFDAITIDASTGAITSRNRIGHTPLTDTLQMVGTFTPGGVWWQGAISGVYRMQAGAPGGQSALGFSSHR</sequence>
<proteinExistence type="predicted"/>
<evidence type="ECO:0008006" key="3">
    <source>
        <dbReference type="Google" id="ProtNLM"/>
    </source>
</evidence>
<organism evidence="1 2">
    <name type="scientific">Corynebacterium timonense</name>
    <dbReference type="NCBI Taxonomy" id="441500"/>
    <lineage>
        <taxon>Bacteria</taxon>
        <taxon>Bacillati</taxon>
        <taxon>Actinomycetota</taxon>
        <taxon>Actinomycetes</taxon>
        <taxon>Mycobacteriales</taxon>
        <taxon>Corynebacteriaceae</taxon>
        <taxon>Corynebacterium</taxon>
    </lineage>
</organism>
<dbReference type="STRING" id="1203190.GCA_000312345_01448"/>
<dbReference type="Proteomes" id="UP000182237">
    <property type="component" value="Chromosome I"/>
</dbReference>
<dbReference type="AlphaFoldDB" id="A0A1H1RBA0"/>
<protein>
    <recommendedName>
        <fullName evidence="3">PQQ-like domain-containing protein</fullName>
    </recommendedName>
</protein>
<evidence type="ECO:0000313" key="1">
    <source>
        <dbReference type="EMBL" id="SDS32988.1"/>
    </source>
</evidence>
<dbReference type="eggNOG" id="COG4257">
    <property type="taxonomic scope" value="Bacteria"/>
</dbReference>